<dbReference type="Proteomes" id="UP000001058">
    <property type="component" value="Unassembled WGS sequence"/>
</dbReference>
<sequence>MNKTASQNAVQPTRTTLDKHCTVQCASNCALNCMFNCTSSCVVGCTLKCASRRMSNCAVWCSQCFAICVLNRGAVRCSAVRCGVVQCDALPHAVWRGAVQRGAVRCGADTEAVHGDAQGRIARAQAWSSAVRDDAVWHGAVQSVAHERRKTYGLRDRASAHHEAVRGDAPERIARAQVWCAFTGFGCTAIEEAEFGRQVGVQLGCCHELFDDSCSFVGCGRERAEEADVVECLVAGEQHVRGCTLEATGRDGKVRDPAFFLEATALYEVVGDGVVVTKWYIDSTYIFGGGAGVGGWHGDVCCRPVVRVLMGSSSCSHVPVLFCSPAPRIQMSIPHPGCIYAECTQALMTACPSPLGELTAVDKFISQKAVQFTRTTLDNRRCTLRRTPRPSLNCALNRASICAFNCAVRCAFNCALNCASNCASNCAFNCMLRCALNCALNCTFNCMSSRVVGCPLKRASRRMSNCAVRCSAVRDRASAHHEAVHGDVPERIARPQVWCGAMRCGAARCGAQLPKYDEYFADDSEHVVYAAYDCLDVDVRRTSTQDSAGMPYNTCRGVREISLPRCVAVLVFGALVIAANVMAALEAASKSRRQHEYNGQQRSYHRLNNRCGSKSYRVSNQVGIVMYDCKVYVGLPVYAMTCVDA</sequence>
<feature type="transmembrane region" description="Helical" evidence="1">
    <location>
        <begin position="567"/>
        <end position="585"/>
    </location>
</feature>
<accession>D8TVE4</accession>
<dbReference type="RefSeq" id="XP_002950361.1">
    <property type="nucleotide sequence ID" value="XM_002950315.1"/>
</dbReference>
<dbReference type="EMBL" id="GL378339">
    <property type="protein sequence ID" value="EFJ48562.1"/>
    <property type="molecule type" value="Genomic_DNA"/>
</dbReference>
<organism evidence="3">
    <name type="scientific">Volvox carteri f. nagariensis</name>
    <dbReference type="NCBI Taxonomy" id="3068"/>
    <lineage>
        <taxon>Eukaryota</taxon>
        <taxon>Viridiplantae</taxon>
        <taxon>Chlorophyta</taxon>
        <taxon>core chlorophytes</taxon>
        <taxon>Chlorophyceae</taxon>
        <taxon>CS clade</taxon>
        <taxon>Chlamydomonadales</taxon>
        <taxon>Volvocaceae</taxon>
        <taxon>Volvox</taxon>
    </lineage>
</organism>
<dbReference type="KEGG" id="vcn:VOLCADRAFT_90913"/>
<evidence type="ECO:0000256" key="1">
    <source>
        <dbReference type="SAM" id="Phobius"/>
    </source>
</evidence>
<keyword evidence="1" id="KW-0812">Transmembrane</keyword>
<evidence type="ECO:0000313" key="2">
    <source>
        <dbReference type="EMBL" id="EFJ48562.1"/>
    </source>
</evidence>
<dbReference type="OrthoDB" id="7491348at2759"/>
<evidence type="ECO:0000313" key="3">
    <source>
        <dbReference type="Proteomes" id="UP000001058"/>
    </source>
</evidence>
<protein>
    <submittedName>
        <fullName evidence="2">Uncharacterized protein</fullName>
    </submittedName>
</protein>
<name>D8TVE4_VOLCA</name>
<dbReference type="AlphaFoldDB" id="D8TVE4"/>
<keyword evidence="3" id="KW-1185">Reference proteome</keyword>
<dbReference type="GeneID" id="9619906"/>
<dbReference type="InParanoid" id="D8TVE4"/>
<reference evidence="2 3" key="1">
    <citation type="journal article" date="2010" name="Science">
        <title>Genomic analysis of organismal complexity in the multicellular green alga Volvox carteri.</title>
        <authorList>
            <person name="Prochnik S.E."/>
            <person name="Umen J."/>
            <person name="Nedelcu A.M."/>
            <person name="Hallmann A."/>
            <person name="Miller S.M."/>
            <person name="Nishii I."/>
            <person name="Ferris P."/>
            <person name="Kuo A."/>
            <person name="Mitros T."/>
            <person name="Fritz-Laylin L.K."/>
            <person name="Hellsten U."/>
            <person name="Chapman J."/>
            <person name="Simakov O."/>
            <person name="Rensing S.A."/>
            <person name="Terry A."/>
            <person name="Pangilinan J."/>
            <person name="Kapitonov V."/>
            <person name="Jurka J."/>
            <person name="Salamov A."/>
            <person name="Shapiro H."/>
            <person name="Schmutz J."/>
            <person name="Grimwood J."/>
            <person name="Lindquist E."/>
            <person name="Lucas S."/>
            <person name="Grigoriev I.V."/>
            <person name="Schmitt R."/>
            <person name="Kirk D."/>
            <person name="Rokhsar D.S."/>
        </authorList>
    </citation>
    <scope>NUCLEOTIDE SEQUENCE [LARGE SCALE GENOMIC DNA]</scope>
    <source>
        <strain evidence="3">f. Nagariensis / Eve</strain>
    </source>
</reference>
<proteinExistence type="predicted"/>
<keyword evidence="1" id="KW-0472">Membrane</keyword>
<keyword evidence="1" id="KW-1133">Transmembrane helix</keyword>
<gene>
    <name evidence="2" type="ORF">VOLCADRAFT_90913</name>
</gene>